<organism evidence="2 3">
    <name type="scientific">Algibacter mikhailovii</name>
    <dbReference type="NCBI Taxonomy" id="425498"/>
    <lineage>
        <taxon>Bacteria</taxon>
        <taxon>Pseudomonadati</taxon>
        <taxon>Bacteroidota</taxon>
        <taxon>Flavobacteriia</taxon>
        <taxon>Flavobacteriales</taxon>
        <taxon>Flavobacteriaceae</taxon>
        <taxon>Algibacter</taxon>
    </lineage>
</organism>
<dbReference type="Pfam" id="PF01425">
    <property type="entry name" value="Amidase"/>
    <property type="match status" value="1"/>
</dbReference>
<dbReference type="RefSeq" id="WP_189360488.1">
    <property type="nucleotide sequence ID" value="NZ_BMWZ01000004.1"/>
</dbReference>
<sequence>MRDMLLLLCFTMLIACKNTEAEKVNTEGSKNASKDLREFRVLDSKNITKKEIWLTISPLLEDFGEADYLRLESYILDKEISDLQKFRAENKFTYEELVKFYLYRIRRFDRENPLSLNAVIAIDPTAIDEARLRDREYLNKKLKHPIHGMPILLKDNINAENMATTAGAVALKYNITSNAFITTKLKSKGAIILGKANLSEWANFFCEGCPNGYSAMGGQTLNPYGRRVLDTGGSSSGSAVSVAANFCAAAIGSETSGSILSPASQNSSVGLKPTIGLVSRSGIIPISSTLDTAGPITKTVTDNAIVLDAIYGFDPLDSKSIDFKNIQTYYSHLSPQFIARKRFGAPKALFSDALYANAIEVLKKLGAEIVEIEEQKLELPHFISLLNLDMKNDLPKYLETYANKDLTLKTVSDVIEFNLKDSIKKMPYGQKRFIGIINDPGDNQYLTQLKDTLKTIGRLFFDGPMTNHKLDGFLSINNFHAAYAAVAEYPAITVPMGYTDVGEPKGLTFIGRPLTEYELLQYAYAYEQTALKRIGPKNYY</sequence>
<dbReference type="PANTHER" id="PTHR42678:SF34">
    <property type="entry name" value="OS04G0183300 PROTEIN"/>
    <property type="match status" value="1"/>
</dbReference>
<dbReference type="InterPro" id="IPR036928">
    <property type="entry name" value="AS_sf"/>
</dbReference>
<evidence type="ECO:0000313" key="3">
    <source>
        <dbReference type="Proteomes" id="UP000636004"/>
    </source>
</evidence>
<dbReference type="Gene3D" id="3.90.1300.10">
    <property type="entry name" value="Amidase signature (AS) domain"/>
    <property type="match status" value="1"/>
</dbReference>
<evidence type="ECO:0000259" key="1">
    <source>
        <dbReference type="Pfam" id="PF01425"/>
    </source>
</evidence>
<dbReference type="Proteomes" id="UP000636004">
    <property type="component" value="Unassembled WGS sequence"/>
</dbReference>
<accession>A0A918R2A2</accession>
<proteinExistence type="predicted"/>
<comment type="caution">
    <text evidence="2">The sequence shown here is derived from an EMBL/GenBank/DDBJ whole genome shotgun (WGS) entry which is preliminary data.</text>
</comment>
<dbReference type="PROSITE" id="PS51257">
    <property type="entry name" value="PROKAR_LIPOPROTEIN"/>
    <property type="match status" value="1"/>
</dbReference>
<gene>
    <name evidence="2" type="ORF">GCM10007028_18280</name>
</gene>
<dbReference type="EMBL" id="BMWZ01000004">
    <property type="protein sequence ID" value="GGZ81186.1"/>
    <property type="molecule type" value="Genomic_DNA"/>
</dbReference>
<reference evidence="2" key="1">
    <citation type="journal article" date="2014" name="Int. J. Syst. Evol. Microbiol.">
        <title>Complete genome sequence of Corynebacterium casei LMG S-19264T (=DSM 44701T), isolated from a smear-ripened cheese.</title>
        <authorList>
            <consortium name="US DOE Joint Genome Institute (JGI-PGF)"/>
            <person name="Walter F."/>
            <person name="Albersmeier A."/>
            <person name="Kalinowski J."/>
            <person name="Ruckert C."/>
        </authorList>
    </citation>
    <scope>NUCLEOTIDE SEQUENCE</scope>
    <source>
        <strain evidence="2">KCTC 12710</strain>
    </source>
</reference>
<name>A0A918R2A2_9FLAO</name>
<keyword evidence="3" id="KW-1185">Reference proteome</keyword>
<evidence type="ECO:0000313" key="2">
    <source>
        <dbReference type="EMBL" id="GGZ81186.1"/>
    </source>
</evidence>
<reference evidence="2" key="2">
    <citation type="submission" date="2020-09" db="EMBL/GenBank/DDBJ databases">
        <authorList>
            <person name="Sun Q."/>
            <person name="Kim S."/>
        </authorList>
    </citation>
    <scope>NUCLEOTIDE SEQUENCE</scope>
    <source>
        <strain evidence="2">KCTC 12710</strain>
    </source>
</reference>
<feature type="domain" description="Amidase" evidence="1">
    <location>
        <begin position="97"/>
        <end position="417"/>
    </location>
</feature>
<dbReference type="AlphaFoldDB" id="A0A918R2A2"/>
<dbReference type="PANTHER" id="PTHR42678">
    <property type="entry name" value="AMIDASE"/>
    <property type="match status" value="1"/>
</dbReference>
<dbReference type="SUPFAM" id="SSF75304">
    <property type="entry name" value="Amidase signature (AS) enzymes"/>
    <property type="match status" value="1"/>
</dbReference>
<dbReference type="InterPro" id="IPR023631">
    <property type="entry name" value="Amidase_dom"/>
</dbReference>
<protein>
    <submittedName>
        <fullName evidence="2">Amidase</fullName>
    </submittedName>
</protein>